<dbReference type="Proteomes" id="UP000738325">
    <property type="component" value="Unassembled WGS sequence"/>
</dbReference>
<dbReference type="InterPro" id="IPR015915">
    <property type="entry name" value="Kelch-typ_b-propeller"/>
</dbReference>
<organism evidence="5 6">
    <name type="scientific">Dissophora globulifera</name>
    <dbReference type="NCBI Taxonomy" id="979702"/>
    <lineage>
        <taxon>Eukaryota</taxon>
        <taxon>Fungi</taxon>
        <taxon>Fungi incertae sedis</taxon>
        <taxon>Mucoromycota</taxon>
        <taxon>Mortierellomycotina</taxon>
        <taxon>Mortierellomycetes</taxon>
        <taxon>Mortierellales</taxon>
        <taxon>Mortierellaceae</taxon>
        <taxon>Dissophora</taxon>
    </lineage>
</organism>
<feature type="compositionally biased region" description="Polar residues" evidence="3">
    <location>
        <begin position="598"/>
        <end position="613"/>
    </location>
</feature>
<keyword evidence="4" id="KW-1133">Transmembrane helix</keyword>
<evidence type="ECO:0000256" key="2">
    <source>
        <dbReference type="ARBA" id="ARBA00022737"/>
    </source>
</evidence>
<feature type="transmembrane region" description="Helical" evidence="4">
    <location>
        <begin position="355"/>
        <end position="378"/>
    </location>
</feature>
<protein>
    <submittedName>
        <fullName evidence="5">Uncharacterized protein</fullName>
    </submittedName>
</protein>
<feature type="compositionally biased region" description="Polar residues" evidence="3">
    <location>
        <begin position="413"/>
        <end position="423"/>
    </location>
</feature>
<sequence>MTDTSGVQGSTNAYMIDLSVNWNTTKPVTKNMKSAPIGGNITCAVLPRHQGWYYQVGLNLYIYDFTKKVWSPSAKSLTLPVDQGRGFAAAVDPNSGIMYIPDFFPTQQPGPYEMMGFTATGGALGYPMPQPLLGRRDYALDWNAQTKSIIVYSIQATTAPNPSLVELYQYNPLTTQWAALSSVAIPSARQRPCFVSMYGGKKMVLFGGFDVFTTNALRDIYILDVATMTWTQGPDISPMNQRGGAACGATKDYFVATGGFPSPGAPAFASQTIVFHVKNMTWVNVFQPVPPPIPTTTTTTTTTMTTTTTTIAPTTTTTPAITTAPAITPATTTDTGIPDNLLSSTSGTTDGSSHLIPILGGTVGSLFLVFLVIAGFFWRRARNSRSRISAGNNLKPQLAPSDSHRQARFGSRRPSQSSSTPLTGPSRDYDYGYGGYGYRESHTQPSQVASSESYYTTMAPQPLPPMQQYPYPPVPSASSNAMSYQHQDGSAFGGRDHFSSASRSQTPAAYMPPPHSNPPAPVVMDAYWAKIPVDSPDIKTRRSPAMVVDKSQKYVYPNPTFNISDPNRVFEYLASLDQPAAGRRGTATAEDDARLQRKVNSVQQSSHGSQRNAQHPHAHVESSNSNSRRKQQPFDQSQGQDDVLDDYYSARPYSQHPHASTTGASTTMYESESHYSSRY</sequence>
<reference evidence="5" key="1">
    <citation type="journal article" date="2020" name="Fungal Divers.">
        <title>Resolving the Mortierellaceae phylogeny through synthesis of multi-gene phylogenetics and phylogenomics.</title>
        <authorList>
            <person name="Vandepol N."/>
            <person name="Liber J."/>
            <person name="Desiro A."/>
            <person name="Na H."/>
            <person name="Kennedy M."/>
            <person name="Barry K."/>
            <person name="Grigoriev I.V."/>
            <person name="Miller A.N."/>
            <person name="O'Donnell K."/>
            <person name="Stajich J.E."/>
            <person name="Bonito G."/>
        </authorList>
    </citation>
    <scope>NUCLEOTIDE SEQUENCE</scope>
    <source>
        <strain evidence="5">REB-010B</strain>
    </source>
</reference>
<evidence type="ECO:0000256" key="4">
    <source>
        <dbReference type="SAM" id="Phobius"/>
    </source>
</evidence>
<name>A0A9P6UXJ9_9FUNG</name>
<dbReference type="EMBL" id="JAAAIP010000157">
    <property type="protein sequence ID" value="KAG0324256.1"/>
    <property type="molecule type" value="Genomic_DNA"/>
</dbReference>
<keyword evidence="4" id="KW-0812">Transmembrane</keyword>
<feature type="compositionally biased region" description="Polar residues" evidence="3">
    <location>
        <begin position="443"/>
        <end position="459"/>
    </location>
</feature>
<accession>A0A9P6UXJ9</accession>
<dbReference type="PANTHER" id="PTHR46093">
    <property type="entry name" value="ACYL-COA-BINDING DOMAIN-CONTAINING PROTEIN 5"/>
    <property type="match status" value="1"/>
</dbReference>
<feature type="compositionally biased region" description="Polar residues" evidence="3">
    <location>
        <begin position="476"/>
        <end position="488"/>
    </location>
</feature>
<keyword evidence="6" id="KW-1185">Reference proteome</keyword>
<keyword evidence="4" id="KW-0472">Membrane</keyword>
<evidence type="ECO:0000256" key="1">
    <source>
        <dbReference type="ARBA" id="ARBA00022441"/>
    </source>
</evidence>
<keyword evidence="2" id="KW-0677">Repeat</keyword>
<dbReference type="AlphaFoldDB" id="A0A9P6UXJ9"/>
<dbReference type="Gene3D" id="2.120.10.80">
    <property type="entry name" value="Kelch-type beta propeller"/>
    <property type="match status" value="1"/>
</dbReference>
<keyword evidence="1" id="KW-0880">Kelch repeat</keyword>
<gene>
    <name evidence="5" type="ORF">BGZ99_002041</name>
</gene>
<feature type="region of interest" description="Disordered" evidence="3">
    <location>
        <begin position="389"/>
        <end position="461"/>
    </location>
</feature>
<evidence type="ECO:0000313" key="6">
    <source>
        <dbReference type="Proteomes" id="UP000738325"/>
    </source>
</evidence>
<dbReference type="InterPro" id="IPR011043">
    <property type="entry name" value="Gal_Oxase/kelch_b-propeller"/>
</dbReference>
<evidence type="ECO:0000256" key="3">
    <source>
        <dbReference type="SAM" id="MobiDB-lite"/>
    </source>
</evidence>
<proteinExistence type="predicted"/>
<dbReference type="Pfam" id="PF24681">
    <property type="entry name" value="Kelch_KLHDC2_KLHL20_DRC7"/>
    <property type="match status" value="1"/>
</dbReference>
<evidence type="ECO:0000313" key="5">
    <source>
        <dbReference type="EMBL" id="KAG0324256.1"/>
    </source>
</evidence>
<dbReference type="OrthoDB" id="432528at2759"/>
<feature type="region of interest" description="Disordered" evidence="3">
    <location>
        <begin position="476"/>
        <end position="516"/>
    </location>
</feature>
<feature type="region of interest" description="Disordered" evidence="3">
    <location>
        <begin position="325"/>
        <end position="349"/>
    </location>
</feature>
<feature type="region of interest" description="Disordered" evidence="3">
    <location>
        <begin position="580"/>
        <end position="679"/>
    </location>
</feature>
<dbReference type="SUPFAM" id="SSF50965">
    <property type="entry name" value="Galactose oxidase, central domain"/>
    <property type="match status" value="1"/>
</dbReference>
<dbReference type="PANTHER" id="PTHR46093:SF18">
    <property type="entry name" value="FIBRONECTIN TYPE-III DOMAIN-CONTAINING PROTEIN"/>
    <property type="match status" value="1"/>
</dbReference>
<feature type="compositionally biased region" description="Polar residues" evidence="3">
    <location>
        <begin position="657"/>
        <end position="670"/>
    </location>
</feature>
<comment type="caution">
    <text evidence="5">The sequence shown here is derived from an EMBL/GenBank/DDBJ whole genome shotgun (WGS) entry which is preliminary data.</text>
</comment>